<dbReference type="Gene3D" id="1.20.58.100">
    <property type="entry name" value="Fumarate reductase/succinate dehydrogenase flavoprotein-like, C-terminal domain"/>
    <property type="match status" value="1"/>
</dbReference>
<evidence type="ECO:0000256" key="11">
    <source>
        <dbReference type="NCBIfam" id="TIGR00551"/>
    </source>
</evidence>
<evidence type="ECO:0000256" key="3">
    <source>
        <dbReference type="ARBA" id="ARBA00008562"/>
    </source>
</evidence>
<dbReference type="PANTHER" id="PTHR42716:SF2">
    <property type="entry name" value="L-ASPARTATE OXIDASE, CHLOROPLASTIC"/>
    <property type="match status" value="1"/>
</dbReference>
<dbReference type="AlphaFoldDB" id="A0A268NY51"/>
<feature type="domain" description="FAD-dependent oxidoreductase 2 FAD-binding" evidence="14">
    <location>
        <begin position="6"/>
        <end position="361"/>
    </location>
</feature>
<protein>
    <recommendedName>
        <fullName evidence="5 11">L-aspartate oxidase</fullName>
        <ecNumber evidence="4 11">1.4.3.16</ecNumber>
    </recommendedName>
</protein>
<reference evidence="16 17" key="1">
    <citation type="submission" date="2017-07" db="EMBL/GenBank/DDBJ databases">
        <title>Isolation and whole genome analysis of endospore-forming bacteria from heroin.</title>
        <authorList>
            <person name="Kalinowski J."/>
            <person name="Ahrens B."/>
            <person name="Al-Dilaimi A."/>
            <person name="Winkler A."/>
            <person name="Wibberg D."/>
            <person name="Schleenbecker U."/>
            <person name="Ruckert C."/>
            <person name="Wolfel R."/>
            <person name="Grass G."/>
        </authorList>
    </citation>
    <scope>NUCLEOTIDE SEQUENCE [LARGE SCALE GENOMIC DNA]</scope>
    <source>
        <strain evidence="16 17">7539</strain>
    </source>
</reference>
<evidence type="ECO:0000256" key="10">
    <source>
        <dbReference type="ARBA" id="ARBA00048305"/>
    </source>
</evidence>
<dbReference type="PRINTS" id="PR00368">
    <property type="entry name" value="FADPNR"/>
</dbReference>
<dbReference type="GO" id="GO:0005737">
    <property type="term" value="C:cytoplasm"/>
    <property type="evidence" value="ECO:0007669"/>
    <property type="project" value="UniProtKB-SubCell"/>
</dbReference>
<dbReference type="Pfam" id="PF00890">
    <property type="entry name" value="FAD_binding_2"/>
    <property type="match status" value="1"/>
</dbReference>
<evidence type="ECO:0000256" key="2">
    <source>
        <dbReference type="ARBA" id="ARBA00004950"/>
    </source>
</evidence>
<keyword evidence="9 13" id="KW-0560">Oxidoreductase</keyword>
<evidence type="ECO:0000256" key="8">
    <source>
        <dbReference type="ARBA" id="ARBA00022827"/>
    </source>
</evidence>
<dbReference type="InterPro" id="IPR036188">
    <property type="entry name" value="FAD/NAD-bd_sf"/>
</dbReference>
<comment type="pathway">
    <text evidence="2 13">Cofactor biosynthesis; NAD(+) biosynthesis; iminoaspartate from L-aspartate (oxidase route): step 1/1.</text>
</comment>
<accession>A0A268NY51</accession>
<keyword evidence="8 13" id="KW-0274">FAD</keyword>
<dbReference type="Gene3D" id="3.90.700.10">
    <property type="entry name" value="Succinate dehydrogenase/fumarate reductase flavoprotein, catalytic domain"/>
    <property type="match status" value="1"/>
</dbReference>
<proteinExistence type="inferred from homology"/>
<evidence type="ECO:0000313" key="17">
    <source>
        <dbReference type="Proteomes" id="UP000216207"/>
    </source>
</evidence>
<evidence type="ECO:0000256" key="12">
    <source>
        <dbReference type="PIRSR" id="PIRSR000171-1"/>
    </source>
</evidence>
<comment type="caution">
    <text evidence="16">The sequence shown here is derived from an EMBL/GenBank/DDBJ whole genome shotgun (WGS) entry which is preliminary data.</text>
</comment>
<evidence type="ECO:0000259" key="14">
    <source>
        <dbReference type="Pfam" id="PF00890"/>
    </source>
</evidence>
<dbReference type="InterPro" id="IPR015939">
    <property type="entry name" value="Fum_Rdtase/Succ_DH_flav-like_C"/>
</dbReference>
<evidence type="ECO:0000259" key="15">
    <source>
        <dbReference type="Pfam" id="PF02910"/>
    </source>
</evidence>
<dbReference type="PIRSF" id="PIRSF000171">
    <property type="entry name" value="SDHA_APRA_LASPO"/>
    <property type="match status" value="1"/>
</dbReference>
<keyword evidence="7 13" id="KW-0662">Pyridine nucleotide biosynthesis</keyword>
<keyword evidence="6 13" id="KW-0285">Flavoprotein</keyword>
<dbReference type="PANTHER" id="PTHR42716">
    <property type="entry name" value="L-ASPARTATE OXIDASE"/>
    <property type="match status" value="1"/>
</dbReference>
<evidence type="ECO:0000256" key="5">
    <source>
        <dbReference type="ARBA" id="ARBA00021901"/>
    </source>
</evidence>
<dbReference type="InterPro" id="IPR037099">
    <property type="entry name" value="Fum_R/Succ_DH_flav-like_C_sf"/>
</dbReference>
<name>A0A268NY51_SHOCL</name>
<evidence type="ECO:0000256" key="6">
    <source>
        <dbReference type="ARBA" id="ARBA00022630"/>
    </source>
</evidence>
<dbReference type="NCBIfam" id="TIGR00551">
    <property type="entry name" value="nadB"/>
    <property type="match status" value="1"/>
</dbReference>
<dbReference type="EMBL" id="NPCC01000023">
    <property type="protein sequence ID" value="PAE88199.1"/>
    <property type="molecule type" value="Genomic_DNA"/>
</dbReference>
<evidence type="ECO:0000313" key="16">
    <source>
        <dbReference type="EMBL" id="PAE88199.1"/>
    </source>
</evidence>
<comment type="similarity">
    <text evidence="3 13">Belongs to the FAD-dependent oxidoreductase 2 family. NadB subfamily.</text>
</comment>
<evidence type="ECO:0000256" key="1">
    <source>
        <dbReference type="ARBA" id="ARBA00001974"/>
    </source>
</evidence>
<comment type="subcellular location">
    <subcellularLocation>
        <location evidence="13">Cytoplasm</location>
    </subcellularLocation>
</comment>
<evidence type="ECO:0000256" key="4">
    <source>
        <dbReference type="ARBA" id="ARBA00012173"/>
    </source>
</evidence>
<evidence type="ECO:0000256" key="9">
    <source>
        <dbReference type="ARBA" id="ARBA00023002"/>
    </source>
</evidence>
<feature type="active site" description="Proton acceptor" evidence="12">
    <location>
        <position position="263"/>
    </location>
</feature>
<dbReference type="EC" id="1.4.3.16" evidence="4 11"/>
<dbReference type="SUPFAM" id="SSF56425">
    <property type="entry name" value="Succinate dehydrogenase/fumarate reductase flavoprotein, catalytic domain"/>
    <property type="match status" value="1"/>
</dbReference>
<dbReference type="Proteomes" id="UP000216207">
    <property type="component" value="Unassembled WGS sequence"/>
</dbReference>
<sequence>MKKKSVIIVGAGIAGLMAAHKLADKAEVSLLMKAGRLDSNSCMAQGGIAAAVGETDHPTLHARDTFVAGSGFNAFKRASELARQAPAMIKELDALGVPFEKAAGQYVLGHEGAHSKRRILHAYQDQTGLAVVETLWRTLSENVHVYENQYVLELIVKNQTIQGVRTVNHAFYGDCVVIATGGSGQLYENSSNEQRATGDGLMLAYRTGAVLKDLEFMQFHPTILKGKEPSLISEAVRGEGAYLVNRAGHRLMGKWAKGELEGRDVVAATLHKALQSGENVYLDARHLHDFPSRFPAIFKRLQRNGYDVRKDLIPIEPGAHFLCGGIETDRFGRTSVNGLYAIGEAACTGVHGANRLASNSLVEALVYGQAVAAALLADPQTKAGAVKPQPNKALIHGLPERSELQKMMSAYAGIERDAYRLQTVANWLSSFQQMPKKTVVHVDDLETGTMYELATLVVKAALLRTETRGTHRRSDYPSADEQWRKRSICFSVQNKAFVKTEEREYEPAQA</sequence>
<dbReference type="GO" id="GO:0033765">
    <property type="term" value="F:steroid dehydrogenase activity, acting on the CH-CH group of donors"/>
    <property type="evidence" value="ECO:0007669"/>
    <property type="project" value="UniProtKB-ARBA"/>
</dbReference>
<organism evidence="16 17">
    <name type="scientific">Shouchella clausii</name>
    <name type="common">Alkalihalobacillus clausii</name>
    <dbReference type="NCBI Taxonomy" id="79880"/>
    <lineage>
        <taxon>Bacteria</taxon>
        <taxon>Bacillati</taxon>
        <taxon>Bacillota</taxon>
        <taxon>Bacilli</taxon>
        <taxon>Bacillales</taxon>
        <taxon>Bacillaceae</taxon>
        <taxon>Shouchella</taxon>
    </lineage>
</organism>
<dbReference type="InterPro" id="IPR005288">
    <property type="entry name" value="NadB"/>
</dbReference>
<dbReference type="InterPro" id="IPR003953">
    <property type="entry name" value="FAD-dep_OxRdtase_2_FAD-bd"/>
</dbReference>
<dbReference type="SUPFAM" id="SSF46977">
    <property type="entry name" value="Succinate dehydrogenase/fumarate reductase flavoprotein C-terminal domain"/>
    <property type="match status" value="1"/>
</dbReference>
<dbReference type="UniPathway" id="UPA00253">
    <property type="reaction ID" value="UER00326"/>
</dbReference>
<dbReference type="Gene3D" id="3.50.50.60">
    <property type="entry name" value="FAD/NAD(P)-binding domain"/>
    <property type="match status" value="1"/>
</dbReference>
<dbReference type="InterPro" id="IPR027477">
    <property type="entry name" value="Succ_DH/fumarate_Rdtase_cat_sf"/>
</dbReference>
<comment type="function">
    <text evidence="13">Catalyzes the oxidation of L-aspartate to iminoaspartate.</text>
</comment>
<feature type="domain" description="Fumarate reductase/succinate dehydrogenase flavoprotein-like C-terminal" evidence="15">
    <location>
        <begin position="401"/>
        <end position="500"/>
    </location>
</feature>
<dbReference type="SUPFAM" id="SSF51905">
    <property type="entry name" value="FAD/NAD(P)-binding domain"/>
    <property type="match status" value="1"/>
</dbReference>
<comment type="catalytic activity">
    <reaction evidence="10">
        <text>L-aspartate + O2 = iminosuccinate + H2O2</text>
        <dbReference type="Rhea" id="RHEA:25876"/>
        <dbReference type="ChEBI" id="CHEBI:15379"/>
        <dbReference type="ChEBI" id="CHEBI:16240"/>
        <dbReference type="ChEBI" id="CHEBI:29991"/>
        <dbReference type="ChEBI" id="CHEBI:77875"/>
        <dbReference type="EC" id="1.4.3.16"/>
    </reaction>
    <physiologicalReaction direction="left-to-right" evidence="10">
        <dbReference type="Rhea" id="RHEA:25877"/>
    </physiologicalReaction>
</comment>
<dbReference type="Pfam" id="PF02910">
    <property type="entry name" value="Succ_DH_flav_C"/>
    <property type="match status" value="1"/>
</dbReference>
<evidence type="ECO:0000256" key="7">
    <source>
        <dbReference type="ARBA" id="ARBA00022642"/>
    </source>
</evidence>
<dbReference type="GO" id="GO:0008734">
    <property type="term" value="F:L-aspartate oxidase activity"/>
    <property type="evidence" value="ECO:0007669"/>
    <property type="project" value="UniProtKB-UniRule"/>
</dbReference>
<gene>
    <name evidence="16" type="primary">nadB</name>
    <name evidence="16" type="ORF">CHH72_15255</name>
</gene>
<evidence type="ECO:0000256" key="13">
    <source>
        <dbReference type="RuleBase" id="RU362049"/>
    </source>
</evidence>
<comment type="cofactor">
    <cofactor evidence="1 13">
        <name>FAD</name>
        <dbReference type="ChEBI" id="CHEBI:57692"/>
    </cofactor>
</comment>
<dbReference type="GO" id="GO:0034628">
    <property type="term" value="P:'de novo' NAD+ biosynthetic process from L-aspartate"/>
    <property type="evidence" value="ECO:0007669"/>
    <property type="project" value="TreeGrafter"/>
</dbReference>
<dbReference type="RefSeq" id="WP_063609906.1">
    <property type="nucleotide sequence ID" value="NZ_BOQQ01000005.1"/>
</dbReference>